<dbReference type="Proteomes" id="UP000239772">
    <property type="component" value="Unassembled WGS sequence"/>
</dbReference>
<dbReference type="InterPro" id="IPR051910">
    <property type="entry name" value="ComF/GntX_DNA_util-trans"/>
</dbReference>
<dbReference type="RefSeq" id="WP_106335701.1">
    <property type="nucleotide sequence ID" value="NZ_PVZS01000005.1"/>
</dbReference>
<dbReference type="PANTHER" id="PTHR47505">
    <property type="entry name" value="DNA UTILIZATION PROTEIN YHGH"/>
    <property type="match status" value="1"/>
</dbReference>
<evidence type="ECO:0000313" key="4">
    <source>
        <dbReference type="EMBL" id="PSC05861.1"/>
    </source>
</evidence>
<dbReference type="Pfam" id="PF00156">
    <property type="entry name" value="Pribosyltran"/>
    <property type="match status" value="1"/>
</dbReference>
<feature type="domain" description="Phosphoribosyltransferase" evidence="2">
    <location>
        <begin position="179"/>
        <end position="262"/>
    </location>
</feature>
<name>A0A2T1HW33_9HYPH</name>
<dbReference type="GO" id="GO:0016757">
    <property type="term" value="F:glycosyltransferase activity"/>
    <property type="evidence" value="ECO:0007669"/>
    <property type="project" value="UniProtKB-KW"/>
</dbReference>
<feature type="domain" description="Double zinc ribbon" evidence="3">
    <location>
        <begin position="35"/>
        <end position="81"/>
    </location>
</feature>
<evidence type="ECO:0000256" key="1">
    <source>
        <dbReference type="ARBA" id="ARBA00008007"/>
    </source>
</evidence>
<dbReference type="InterPro" id="IPR029057">
    <property type="entry name" value="PRTase-like"/>
</dbReference>
<dbReference type="InterPro" id="IPR000836">
    <property type="entry name" value="PRTase_dom"/>
</dbReference>
<dbReference type="EMBL" id="PVZS01000005">
    <property type="protein sequence ID" value="PSC05861.1"/>
    <property type="molecule type" value="Genomic_DNA"/>
</dbReference>
<evidence type="ECO:0000259" key="2">
    <source>
        <dbReference type="Pfam" id="PF00156"/>
    </source>
</evidence>
<keyword evidence="4" id="KW-0808">Transferase</keyword>
<dbReference type="PANTHER" id="PTHR47505:SF1">
    <property type="entry name" value="DNA UTILIZATION PROTEIN YHGH"/>
    <property type="match status" value="1"/>
</dbReference>
<dbReference type="AlphaFoldDB" id="A0A2T1HW33"/>
<comment type="similarity">
    <text evidence="1">Belongs to the ComF/GntX family.</text>
</comment>
<sequence>MSTDEVLTNRVSEEAAEVRHVAGARRWVAAGLRRVVNLVYPPSCASCGAATEEPHALCAACWGAAPWIERPYCERLGTPFGVDMGPGVVSPAAISAPPVFERARAAMRYDGVGRELVHRLKYGDRLDLAPMMGRWMARAGRELLAEADLIAPVPLHWTRLWRRRMNQAAALAAAVSRGSGPEVALDVLGRRRRTRSQVGLTRNERADNLQGAFVVPEAGKARLKGRRVLLVDDVLTTGSTANAASRVLLRAGAEAVDVLTFARVCTAS</sequence>
<evidence type="ECO:0000259" key="3">
    <source>
        <dbReference type="Pfam" id="PF18912"/>
    </source>
</evidence>
<dbReference type="Pfam" id="PF18912">
    <property type="entry name" value="DZR_2"/>
    <property type="match status" value="1"/>
</dbReference>
<protein>
    <submittedName>
        <fullName evidence="4">Amidophosphoribosyltransferase</fullName>
    </submittedName>
</protein>
<gene>
    <name evidence="4" type="ORF">SLNSH_05620</name>
</gene>
<reference evidence="5" key="1">
    <citation type="submission" date="2018-03" db="EMBL/GenBank/DDBJ databases">
        <authorList>
            <person name="Sun L."/>
            <person name="Liu H."/>
            <person name="Chen W."/>
            <person name="Huang K."/>
            <person name="Liu W."/>
            <person name="Gao X."/>
        </authorList>
    </citation>
    <scope>NUCLEOTIDE SEQUENCE [LARGE SCALE GENOMIC DNA]</scope>
    <source>
        <strain evidence="5">SH9</strain>
    </source>
</reference>
<keyword evidence="5" id="KW-1185">Reference proteome</keyword>
<dbReference type="SUPFAM" id="SSF53271">
    <property type="entry name" value="PRTase-like"/>
    <property type="match status" value="1"/>
</dbReference>
<keyword evidence="4" id="KW-0328">Glycosyltransferase</keyword>
<evidence type="ECO:0000313" key="5">
    <source>
        <dbReference type="Proteomes" id="UP000239772"/>
    </source>
</evidence>
<comment type="caution">
    <text evidence="4">The sequence shown here is derived from an EMBL/GenBank/DDBJ whole genome shotgun (WGS) entry which is preliminary data.</text>
</comment>
<dbReference type="CDD" id="cd06223">
    <property type="entry name" value="PRTases_typeI"/>
    <property type="match status" value="1"/>
</dbReference>
<dbReference type="InterPro" id="IPR044005">
    <property type="entry name" value="DZR_2"/>
</dbReference>
<proteinExistence type="inferred from homology"/>
<accession>A0A2T1HW33</accession>
<dbReference type="Gene3D" id="3.40.50.2020">
    <property type="match status" value="1"/>
</dbReference>
<organism evidence="4 5">
    <name type="scientific">Alsobacter soli</name>
    <dbReference type="NCBI Taxonomy" id="2109933"/>
    <lineage>
        <taxon>Bacteria</taxon>
        <taxon>Pseudomonadati</taxon>
        <taxon>Pseudomonadota</taxon>
        <taxon>Alphaproteobacteria</taxon>
        <taxon>Hyphomicrobiales</taxon>
        <taxon>Alsobacteraceae</taxon>
        <taxon>Alsobacter</taxon>
    </lineage>
</organism>
<dbReference type="OrthoDB" id="9779910at2"/>